<dbReference type="Pfam" id="PF25597">
    <property type="entry name" value="SH3_retrovirus"/>
    <property type="match status" value="1"/>
</dbReference>
<evidence type="ECO:0000259" key="2">
    <source>
        <dbReference type="PROSITE" id="PS50994"/>
    </source>
</evidence>
<feature type="compositionally biased region" description="Basic and acidic residues" evidence="1">
    <location>
        <begin position="1"/>
        <end position="26"/>
    </location>
</feature>
<dbReference type="EMBL" id="BQNB010020617">
    <property type="protein sequence ID" value="GJT97832.1"/>
    <property type="molecule type" value="Genomic_DNA"/>
</dbReference>
<keyword evidence="4" id="KW-1185">Reference proteome</keyword>
<dbReference type="PANTHER" id="PTHR42648:SF18">
    <property type="entry name" value="RETROTRANSPOSON, UNCLASSIFIED-LIKE PROTEIN"/>
    <property type="match status" value="1"/>
</dbReference>
<dbReference type="InterPro" id="IPR057670">
    <property type="entry name" value="SH3_retrovirus"/>
</dbReference>
<dbReference type="Gene3D" id="3.30.420.10">
    <property type="entry name" value="Ribonuclease H-like superfamily/Ribonuclease H"/>
    <property type="match status" value="1"/>
</dbReference>
<dbReference type="Proteomes" id="UP001151760">
    <property type="component" value="Unassembled WGS sequence"/>
</dbReference>
<organism evidence="3 4">
    <name type="scientific">Tanacetum coccineum</name>
    <dbReference type="NCBI Taxonomy" id="301880"/>
    <lineage>
        <taxon>Eukaryota</taxon>
        <taxon>Viridiplantae</taxon>
        <taxon>Streptophyta</taxon>
        <taxon>Embryophyta</taxon>
        <taxon>Tracheophyta</taxon>
        <taxon>Spermatophyta</taxon>
        <taxon>Magnoliopsida</taxon>
        <taxon>eudicotyledons</taxon>
        <taxon>Gunneridae</taxon>
        <taxon>Pentapetalae</taxon>
        <taxon>asterids</taxon>
        <taxon>campanulids</taxon>
        <taxon>Asterales</taxon>
        <taxon>Asteraceae</taxon>
        <taxon>Asteroideae</taxon>
        <taxon>Anthemideae</taxon>
        <taxon>Anthemidinae</taxon>
        <taxon>Tanacetum</taxon>
    </lineage>
</organism>
<dbReference type="InterPro" id="IPR001584">
    <property type="entry name" value="Integrase_cat-core"/>
</dbReference>
<accession>A0ABQ5ICF7</accession>
<gene>
    <name evidence="3" type="ORF">Tco_1093350</name>
</gene>
<dbReference type="PANTHER" id="PTHR42648">
    <property type="entry name" value="TRANSPOSASE, PUTATIVE-RELATED"/>
    <property type="match status" value="1"/>
</dbReference>
<sequence>MRNEKKEGEEEGKKEKKSREEEEKRIKEKRRKERKKEKREGEKGGERRRRKERMRTRKKERRKGNRREKEREEEKSDIRGAFKQDVIPFSANLKETFKLFEKGFIATVTEMKDICKHMEDEVDQFSMKVVEVSDIVLFDLQESNKSLCELRKCFAKLEEYNITLDIAFQNHKEQMILNDPEMKNKQFLVQKINNQSFEDKFISKFGNNHLAAIIGYGDLQLRNILISRVYYIEGRELGSVDLLSGSHGSNLYTISMADIMKSSPILRYLRTNIGIEFLNQTLQSYTKEVGITHHTSTTRTPQQNGVIERRNCTLVEAGRTMLIFSKFPLFLWAEARSQTRTQVSLCFGALCDPTNDFKDIGKLPQKADIGIFIGYSPSKKAYWIYNKRTKQIMETMNVQFDELTHMASKQHGSGPNCYGLTSGHISSGLMLNQTASTSAKPPTKNE</sequence>
<evidence type="ECO:0000313" key="3">
    <source>
        <dbReference type="EMBL" id="GJT97832.1"/>
    </source>
</evidence>
<dbReference type="InterPro" id="IPR039537">
    <property type="entry name" value="Retrotran_Ty1/copia-like"/>
</dbReference>
<reference evidence="3" key="2">
    <citation type="submission" date="2022-01" db="EMBL/GenBank/DDBJ databases">
        <authorList>
            <person name="Yamashiro T."/>
            <person name="Shiraishi A."/>
            <person name="Satake H."/>
            <person name="Nakayama K."/>
        </authorList>
    </citation>
    <scope>NUCLEOTIDE SEQUENCE</scope>
</reference>
<evidence type="ECO:0000313" key="4">
    <source>
        <dbReference type="Proteomes" id="UP001151760"/>
    </source>
</evidence>
<evidence type="ECO:0000256" key="1">
    <source>
        <dbReference type="SAM" id="MobiDB-lite"/>
    </source>
</evidence>
<dbReference type="PROSITE" id="PS50994">
    <property type="entry name" value="INTEGRASE"/>
    <property type="match status" value="1"/>
</dbReference>
<feature type="compositionally biased region" description="Basic residues" evidence="1">
    <location>
        <begin position="27"/>
        <end position="37"/>
    </location>
</feature>
<feature type="compositionally biased region" description="Basic residues" evidence="1">
    <location>
        <begin position="46"/>
        <end position="66"/>
    </location>
</feature>
<proteinExistence type="predicted"/>
<dbReference type="InterPro" id="IPR012337">
    <property type="entry name" value="RNaseH-like_sf"/>
</dbReference>
<feature type="domain" description="Integrase catalytic" evidence="2">
    <location>
        <begin position="269"/>
        <end position="372"/>
    </location>
</feature>
<comment type="caution">
    <text evidence="3">The sequence shown here is derived from an EMBL/GenBank/DDBJ whole genome shotgun (WGS) entry which is preliminary data.</text>
</comment>
<reference evidence="3" key="1">
    <citation type="journal article" date="2022" name="Int. J. Mol. Sci.">
        <title>Draft Genome of Tanacetum Coccineum: Genomic Comparison of Closely Related Tanacetum-Family Plants.</title>
        <authorList>
            <person name="Yamashiro T."/>
            <person name="Shiraishi A."/>
            <person name="Nakayama K."/>
            <person name="Satake H."/>
        </authorList>
    </citation>
    <scope>NUCLEOTIDE SEQUENCE</scope>
</reference>
<dbReference type="SUPFAM" id="SSF53098">
    <property type="entry name" value="Ribonuclease H-like"/>
    <property type="match status" value="1"/>
</dbReference>
<feature type="region of interest" description="Disordered" evidence="1">
    <location>
        <begin position="1"/>
        <end position="77"/>
    </location>
</feature>
<feature type="compositionally biased region" description="Basic and acidic residues" evidence="1">
    <location>
        <begin position="67"/>
        <end position="77"/>
    </location>
</feature>
<dbReference type="InterPro" id="IPR036397">
    <property type="entry name" value="RNaseH_sf"/>
</dbReference>
<protein>
    <submittedName>
        <fullName evidence="3">Retrovirus-related pol polyprotein from transposon TNT 1-94</fullName>
    </submittedName>
</protein>
<name>A0ABQ5ICF7_9ASTR</name>